<accession>A0ABX1W338</accession>
<gene>
    <name evidence="1" type="ORF">HK413_12160</name>
</gene>
<name>A0ABX1W338_9SPHI</name>
<evidence type="ECO:0000313" key="1">
    <source>
        <dbReference type="EMBL" id="NNU34637.1"/>
    </source>
</evidence>
<dbReference type="EMBL" id="JABFCR010000059">
    <property type="protein sequence ID" value="NNU34637.1"/>
    <property type="molecule type" value="Genomic_DNA"/>
</dbReference>
<keyword evidence="2" id="KW-1185">Reference proteome</keyword>
<dbReference type="Proteomes" id="UP000566071">
    <property type="component" value="Unassembled WGS sequence"/>
</dbReference>
<dbReference type="RefSeq" id="WP_175270314.1">
    <property type="nucleotide sequence ID" value="NZ_JABFCR010000059.1"/>
</dbReference>
<proteinExistence type="predicted"/>
<organism evidence="1 2">
    <name type="scientific">Mucilaginibacter humi</name>
    <dbReference type="NCBI Taxonomy" id="2732510"/>
    <lineage>
        <taxon>Bacteria</taxon>
        <taxon>Pseudomonadati</taxon>
        <taxon>Bacteroidota</taxon>
        <taxon>Sphingobacteriia</taxon>
        <taxon>Sphingobacteriales</taxon>
        <taxon>Sphingobacteriaceae</taxon>
        <taxon>Mucilaginibacter</taxon>
    </lineage>
</organism>
<protein>
    <submittedName>
        <fullName evidence="1">Uncharacterized protein</fullName>
    </submittedName>
</protein>
<comment type="caution">
    <text evidence="1">The sequence shown here is derived from an EMBL/GenBank/DDBJ whole genome shotgun (WGS) entry which is preliminary data.</text>
</comment>
<reference evidence="1 2" key="1">
    <citation type="submission" date="2020-05" db="EMBL/GenBank/DDBJ databases">
        <authorList>
            <person name="Khan S.A."/>
            <person name="Jeon C.O."/>
            <person name="Chun B.H."/>
        </authorList>
    </citation>
    <scope>NUCLEOTIDE SEQUENCE [LARGE SCALE GENOMIC DNA]</scope>
    <source>
        <strain evidence="1 2">S1162</strain>
    </source>
</reference>
<sequence length="105" mass="12819">MAYYGSPMHFYRALYTDQLTREGFEVRRLMRYLNPERPSDEIIHQRMTRYKTFARPDSLNHWIDIANLSKYTHERITTVPRYSAELLRNTQQPVFMLLHFPTIYM</sequence>
<evidence type="ECO:0000313" key="2">
    <source>
        <dbReference type="Proteomes" id="UP000566071"/>
    </source>
</evidence>